<evidence type="ECO:0000256" key="1">
    <source>
        <dbReference type="ARBA" id="ARBA00009589"/>
    </source>
</evidence>
<evidence type="ECO:0000313" key="3">
    <source>
        <dbReference type="EMBL" id="MBR7830634.1"/>
    </source>
</evidence>
<dbReference type="Pfam" id="PF06941">
    <property type="entry name" value="NT5C"/>
    <property type="match status" value="1"/>
</dbReference>
<dbReference type="EMBL" id="JAGSOH010000145">
    <property type="protein sequence ID" value="MBR7830634.1"/>
    <property type="molecule type" value="Genomic_DNA"/>
</dbReference>
<reference evidence="3" key="1">
    <citation type="submission" date="2021-04" db="EMBL/GenBank/DDBJ databases">
        <title>Genome based classification of Actinospica acidithermotolerans sp. nov., an actinobacterium isolated from an Indonesian hot spring.</title>
        <authorList>
            <person name="Kusuma A.B."/>
            <person name="Putra K.E."/>
            <person name="Nafisah S."/>
            <person name="Loh J."/>
            <person name="Nouioui I."/>
            <person name="Goodfellow M."/>
        </authorList>
    </citation>
    <scope>NUCLEOTIDE SEQUENCE</scope>
    <source>
        <strain evidence="3">MGRD01-02</strain>
    </source>
</reference>
<organism evidence="3 4">
    <name type="scientific">Actinospica acidithermotolerans</name>
    <dbReference type="NCBI Taxonomy" id="2828514"/>
    <lineage>
        <taxon>Bacteria</taxon>
        <taxon>Bacillati</taxon>
        <taxon>Actinomycetota</taxon>
        <taxon>Actinomycetes</taxon>
        <taxon>Catenulisporales</taxon>
        <taxon>Actinospicaceae</taxon>
        <taxon>Actinospica</taxon>
    </lineage>
</organism>
<evidence type="ECO:0000256" key="2">
    <source>
        <dbReference type="PIRSR" id="PIRSR610708-1"/>
    </source>
</evidence>
<name>A0A941EK92_9ACTN</name>
<dbReference type="Proteomes" id="UP000676325">
    <property type="component" value="Unassembled WGS sequence"/>
</dbReference>
<protein>
    <submittedName>
        <fullName evidence="3">Uncharacterized protein</fullName>
    </submittedName>
</protein>
<dbReference type="InterPro" id="IPR023214">
    <property type="entry name" value="HAD_sf"/>
</dbReference>
<evidence type="ECO:0000313" key="4">
    <source>
        <dbReference type="Proteomes" id="UP000676325"/>
    </source>
</evidence>
<dbReference type="InterPro" id="IPR010708">
    <property type="entry name" value="5'(3')-deoxyribonucleotidase"/>
</dbReference>
<dbReference type="PANTHER" id="PTHR16504:SF4">
    <property type="entry name" value="5'(3')-DEOXYRIBONUCLEOTIDASE"/>
    <property type="match status" value="1"/>
</dbReference>
<proteinExistence type="inferred from homology"/>
<dbReference type="AlphaFoldDB" id="A0A941EK92"/>
<dbReference type="Gene3D" id="1.10.40.40">
    <property type="entry name" value="Deoxyribonucleotidase, domain 2"/>
    <property type="match status" value="1"/>
</dbReference>
<gene>
    <name evidence="3" type="ORF">KDK95_30310</name>
</gene>
<keyword evidence="4" id="KW-1185">Reference proteome</keyword>
<comment type="caution">
    <text evidence="3">The sequence shown here is derived from an EMBL/GenBank/DDBJ whole genome shotgun (WGS) entry which is preliminary data.</text>
</comment>
<dbReference type="InterPro" id="IPR036412">
    <property type="entry name" value="HAD-like_sf"/>
</dbReference>
<dbReference type="GO" id="GO:0008253">
    <property type="term" value="F:5'-nucleotidase activity"/>
    <property type="evidence" value="ECO:0007669"/>
    <property type="project" value="InterPro"/>
</dbReference>
<dbReference type="GO" id="GO:0009223">
    <property type="term" value="P:pyrimidine deoxyribonucleotide catabolic process"/>
    <property type="evidence" value="ECO:0007669"/>
    <property type="project" value="TreeGrafter"/>
</dbReference>
<dbReference type="SUPFAM" id="SSF56784">
    <property type="entry name" value="HAD-like"/>
    <property type="match status" value="1"/>
</dbReference>
<accession>A0A941EK92</accession>
<feature type="active site" description="Proton donor" evidence="2">
    <location>
        <position position="13"/>
    </location>
</feature>
<sequence length="198" mass="22287">MTDNSRVVLVDMDGVLADFDRAVYETLMPTCPDIRLPTTSHRIRVQNPQYDAEIREVTSAPGFFRDLMPIRGALEGWQRLVDLGYHPRICSSPLVWHEACEQEKRAWLTQHLGPEAAAEAHIVQNKCECPGLALIDDIPELTCGPAPWPHIVFDHPYNRGSASPHRLHGWQDPNLGRILGKLISAEDEHLQPESQPHG</sequence>
<dbReference type="Gene3D" id="3.40.50.1000">
    <property type="entry name" value="HAD superfamily/HAD-like"/>
    <property type="match status" value="1"/>
</dbReference>
<comment type="similarity">
    <text evidence="1">Belongs to the 5'(3')-deoxyribonucleotidase family.</text>
</comment>
<dbReference type="RefSeq" id="WP_212521758.1">
    <property type="nucleotide sequence ID" value="NZ_JAGSOH010000145.1"/>
</dbReference>
<dbReference type="PANTHER" id="PTHR16504">
    <property type="entry name" value="5'(3')-DEOXYRIBONUCLEOTIDASE"/>
    <property type="match status" value="1"/>
</dbReference>
<feature type="active site" description="Nucleophile" evidence="2">
    <location>
        <position position="11"/>
    </location>
</feature>